<evidence type="ECO:0000256" key="8">
    <source>
        <dbReference type="PIRNR" id="PIRNR001092"/>
    </source>
</evidence>
<dbReference type="Pfam" id="PF16757">
    <property type="entry name" value="Fucosidase_C"/>
    <property type="match status" value="1"/>
</dbReference>
<evidence type="ECO:0000256" key="6">
    <source>
        <dbReference type="ARBA" id="ARBA00023180"/>
    </source>
</evidence>
<evidence type="ECO:0000313" key="12">
    <source>
        <dbReference type="Proteomes" id="UP000007879"/>
    </source>
</evidence>
<protein>
    <recommendedName>
        <fullName evidence="3">alpha-L-fucosidase</fullName>
        <ecNumber evidence="3">3.2.1.51</ecNumber>
    </recommendedName>
</protein>
<accession>A0AAN0ICQ1</accession>
<evidence type="ECO:0000256" key="3">
    <source>
        <dbReference type="ARBA" id="ARBA00012662"/>
    </source>
</evidence>
<evidence type="ECO:0000256" key="1">
    <source>
        <dbReference type="ARBA" id="ARBA00004071"/>
    </source>
</evidence>
<dbReference type="InterPro" id="IPR017853">
    <property type="entry name" value="GH"/>
</dbReference>
<dbReference type="RefSeq" id="XP_003385396.2">
    <property type="nucleotide sequence ID" value="XM_003385348.3"/>
</dbReference>
<name>A0AAN0ICQ1_AMPQE</name>
<dbReference type="PRINTS" id="PR00741">
    <property type="entry name" value="GLHYDRLASE29"/>
</dbReference>
<evidence type="ECO:0000256" key="7">
    <source>
        <dbReference type="ARBA" id="ARBA00023295"/>
    </source>
</evidence>
<evidence type="ECO:0000313" key="11">
    <source>
        <dbReference type="EnsemblMetazoa" id="XP_003385396.2"/>
    </source>
</evidence>
<sequence>MPLGVAHLFCMIMERASLFILSLFFAVSCSQYQPTWDSLDKRPLPEWYDEAKIGIFLHWGVFSVPSFGGGDYAEWFWYNWKGSKKAPTVAFMEKNYPPDFTYPDFAPMFKAELFDPNKWASLLQNSGAKYVVLTSKHLEGFTNWPSKASWNWNSVDTGPHRDLVNDLAAAIRNSTDIYFGLYYCMFELLNPIYIEERANGFNTQVYPKEVTLPQVVEIVNAYKPDIIWSDGEWEAPDTYWNSTEFLAWVYNESPVKDHVIVNDRWGKGSRCTHGGFFNCGDHYNPRTLQKHKWENAFSMDKTSWGYRRDAVLSDYYTIEEILEEVVSTVSCGGNALINIGPTHDGRIVPVFEKRLAQLGAWLKINGEAIYSSKPWTHQNDSSTGNVWYTTSYNAVHVYAIALEWPDDNILKLGSVKASSGSTATMLGYGKVNFETSSNGVVQVSFPNLPLDTPLMWAWVIIRFDGVSSY</sequence>
<dbReference type="GO" id="GO:0006004">
    <property type="term" value="P:fucose metabolic process"/>
    <property type="evidence" value="ECO:0007669"/>
    <property type="project" value="InterPro"/>
</dbReference>
<keyword evidence="6" id="KW-0325">Glycoprotein</keyword>
<dbReference type="EnsemblMetazoa" id="XM_003385348.3">
    <property type="protein sequence ID" value="XP_003385396.2"/>
    <property type="gene ID" value="LOC100635684"/>
</dbReference>
<dbReference type="SMART" id="SM00812">
    <property type="entry name" value="Alpha_L_fucos"/>
    <property type="match status" value="1"/>
</dbReference>
<keyword evidence="12" id="KW-1185">Reference proteome</keyword>
<organism evidence="11 12">
    <name type="scientific">Amphimedon queenslandica</name>
    <name type="common">Sponge</name>
    <dbReference type="NCBI Taxonomy" id="400682"/>
    <lineage>
        <taxon>Eukaryota</taxon>
        <taxon>Metazoa</taxon>
        <taxon>Porifera</taxon>
        <taxon>Demospongiae</taxon>
        <taxon>Heteroscleromorpha</taxon>
        <taxon>Haplosclerida</taxon>
        <taxon>Niphatidae</taxon>
        <taxon>Amphimedon</taxon>
    </lineage>
</organism>
<dbReference type="InterPro" id="IPR013780">
    <property type="entry name" value="Glyco_hydro_b"/>
</dbReference>
<evidence type="ECO:0000259" key="9">
    <source>
        <dbReference type="Pfam" id="PF01120"/>
    </source>
</evidence>
<dbReference type="SUPFAM" id="SSF51445">
    <property type="entry name" value="(Trans)glycosidases"/>
    <property type="match status" value="1"/>
</dbReference>
<proteinExistence type="inferred from homology"/>
<keyword evidence="7 8" id="KW-0326">Glycosidase</keyword>
<feature type="signal peptide" evidence="8">
    <location>
        <begin position="1"/>
        <end position="29"/>
    </location>
</feature>
<dbReference type="GeneID" id="100635684"/>
<comment type="similarity">
    <text evidence="2 8">Belongs to the glycosyl hydrolase 29 family.</text>
</comment>
<dbReference type="Proteomes" id="UP000007879">
    <property type="component" value="Unassembled WGS sequence"/>
</dbReference>
<dbReference type="PANTHER" id="PTHR10030">
    <property type="entry name" value="ALPHA-L-FUCOSIDASE"/>
    <property type="match status" value="1"/>
</dbReference>
<dbReference type="InterPro" id="IPR016286">
    <property type="entry name" value="FUC_metazoa-typ"/>
</dbReference>
<feature type="chain" id="PRO_5042674963" description="alpha-L-fucosidase" evidence="8">
    <location>
        <begin position="30"/>
        <end position="469"/>
    </location>
</feature>
<evidence type="ECO:0000256" key="2">
    <source>
        <dbReference type="ARBA" id="ARBA00007951"/>
    </source>
</evidence>
<dbReference type="EC" id="3.2.1.51" evidence="3"/>
<dbReference type="PIRSF" id="PIRSF001092">
    <property type="entry name" value="Alpha-L-fucosidase"/>
    <property type="match status" value="1"/>
</dbReference>
<feature type="domain" description="Alpha-L-fucosidase C-terminal" evidence="10">
    <location>
        <begin position="378"/>
        <end position="460"/>
    </location>
</feature>
<keyword evidence="5 8" id="KW-0378">Hydrolase</keyword>
<reference evidence="11" key="2">
    <citation type="submission" date="2024-06" db="UniProtKB">
        <authorList>
            <consortium name="EnsemblMetazoa"/>
        </authorList>
    </citation>
    <scope>IDENTIFICATION</scope>
</reference>
<keyword evidence="4 8" id="KW-0732">Signal</keyword>
<dbReference type="InterPro" id="IPR057739">
    <property type="entry name" value="Glyco_hydro_29_N"/>
</dbReference>
<dbReference type="Gene3D" id="3.20.20.80">
    <property type="entry name" value="Glycosidases"/>
    <property type="match status" value="1"/>
</dbReference>
<comment type="function">
    <text evidence="1">Alpha-L-fucosidase is responsible for hydrolyzing the alpha-1,6-linked fucose joined to the reducing-end N-acetylglucosamine of the carbohydrate moieties of glycoproteins.</text>
</comment>
<dbReference type="GO" id="GO:0005764">
    <property type="term" value="C:lysosome"/>
    <property type="evidence" value="ECO:0007669"/>
    <property type="project" value="TreeGrafter"/>
</dbReference>
<feature type="domain" description="Glycoside hydrolase family 29 N-terminal" evidence="9">
    <location>
        <begin position="30"/>
        <end position="367"/>
    </location>
</feature>
<dbReference type="InterPro" id="IPR031919">
    <property type="entry name" value="Fucosidase_C"/>
</dbReference>
<evidence type="ECO:0000256" key="5">
    <source>
        <dbReference type="ARBA" id="ARBA00022801"/>
    </source>
</evidence>
<dbReference type="GO" id="GO:0016139">
    <property type="term" value="P:glycoside catabolic process"/>
    <property type="evidence" value="ECO:0007669"/>
    <property type="project" value="TreeGrafter"/>
</dbReference>
<dbReference type="KEGG" id="aqu:100635684"/>
<evidence type="ECO:0000256" key="4">
    <source>
        <dbReference type="ARBA" id="ARBA00022729"/>
    </source>
</evidence>
<reference evidence="12" key="1">
    <citation type="journal article" date="2010" name="Nature">
        <title>The Amphimedon queenslandica genome and the evolution of animal complexity.</title>
        <authorList>
            <person name="Srivastava M."/>
            <person name="Simakov O."/>
            <person name="Chapman J."/>
            <person name="Fahey B."/>
            <person name="Gauthier M.E."/>
            <person name="Mitros T."/>
            <person name="Richards G.S."/>
            <person name="Conaco C."/>
            <person name="Dacre M."/>
            <person name="Hellsten U."/>
            <person name="Larroux C."/>
            <person name="Putnam N.H."/>
            <person name="Stanke M."/>
            <person name="Adamska M."/>
            <person name="Darling A."/>
            <person name="Degnan S.M."/>
            <person name="Oakley T.H."/>
            <person name="Plachetzki D.C."/>
            <person name="Zhai Y."/>
            <person name="Adamski M."/>
            <person name="Calcino A."/>
            <person name="Cummins S.F."/>
            <person name="Goodstein D.M."/>
            <person name="Harris C."/>
            <person name="Jackson D.J."/>
            <person name="Leys S.P."/>
            <person name="Shu S."/>
            <person name="Woodcroft B.J."/>
            <person name="Vervoort M."/>
            <person name="Kosik K.S."/>
            <person name="Manning G."/>
            <person name="Degnan B.M."/>
            <person name="Rokhsar D.S."/>
        </authorList>
    </citation>
    <scope>NUCLEOTIDE SEQUENCE [LARGE SCALE GENOMIC DNA]</scope>
</reference>
<dbReference type="AlphaFoldDB" id="A0AAN0ICQ1"/>
<dbReference type="InterPro" id="IPR000933">
    <property type="entry name" value="Glyco_hydro_29"/>
</dbReference>
<dbReference type="PANTHER" id="PTHR10030:SF37">
    <property type="entry name" value="ALPHA-L-FUCOSIDASE-RELATED"/>
    <property type="match status" value="1"/>
</dbReference>
<dbReference type="FunFam" id="3.20.20.80:FF:000027">
    <property type="entry name" value="Alpha-L-fucosidase"/>
    <property type="match status" value="1"/>
</dbReference>
<evidence type="ECO:0000259" key="10">
    <source>
        <dbReference type="Pfam" id="PF16757"/>
    </source>
</evidence>
<dbReference type="Pfam" id="PF01120">
    <property type="entry name" value="Alpha_L_fucos"/>
    <property type="match status" value="1"/>
</dbReference>
<dbReference type="Gene3D" id="2.60.40.1180">
    <property type="entry name" value="Golgi alpha-mannosidase II"/>
    <property type="match status" value="1"/>
</dbReference>
<dbReference type="GO" id="GO:0004560">
    <property type="term" value="F:alpha-L-fucosidase activity"/>
    <property type="evidence" value="ECO:0007669"/>
    <property type="project" value="UniProtKB-EC"/>
</dbReference>